<gene>
    <name evidence="2" type="primary">ssd</name>
    <name evidence="2" type="ORF">UXQ13_00605</name>
</gene>
<reference evidence="2 3" key="1">
    <citation type="submission" date="2024-03" db="EMBL/GenBank/DDBJ databases">
        <title>Draft genome sequence of Klenkia terrae.</title>
        <authorList>
            <person name="Duangmal K."/>
            <person name="Chantavorakit T."/>
        </authorList>
    </citation>
    <scope>NUCLEOTIDE SEQUENCE [LARGE SCALE GENOMIC DNA]</scope>
    <source>
        <strain evidence="2 3">JCM 17786</strain>
    </source>
</reference>
<dbReference type="Pfam" id="PF26563">
    <property type="entry name" value="Rv3660c_N"/>
    <property type="match status" value="1"/>
</dbReference>
<dbReference type="PANTHER" id="PTHR43384">
    <property type="entry name" value="SEPTUM SITE-DETERMINING PROTEIN MIND HOMOLOG, CHLOROPLASTIC-RELATED"/>
    <property type="match status" value="1"/>
</dbReference>
<accession>A0ABU8E0E4</accession>
<proteinExistence type="predicted"/>
<dbReference type="Gene3D" id="3.40.50.300">
    <property type="entry name" value="P-loop containing nucleotide triphosphate hydrolases"/>
    <property type="match status" value="1"/>
</dbReference>
<dbReference type="InterPro" id="IPR022521">
    <property type="entry name" value="Rv3660c"/>
</dbReference>
<dbReference type="EMBL" id="JBAPLV010000001">
    <property type="protein sequence ID" value="MEI4276955.1"/>
    <property type="molecule type" value="Genomic_DNA"/>
</dbReference>
<evidence type="ECO:0000313" key="3">
    <source>
        <dbReference type="Proteomes" id="UP001373496"/>
    </source>
</evidence>
<dbReference type="InterPro" id="IPR027417">
    <property type="entry name" value="P-loop_NTPase"/>
</dbReference>
<dbReference type="InterPro" id="IPR050625">
    <property type="entry name" value="ParA/MinD_ATPase"/>
</dbReference>
<dbReference type="PANTHER" id="PTHR43384:SF11">
    <property type="entry name" value="SEPTUM SITE DETERMINING PROTEIN"/>
    <property type="match status" value="1"/>
</dbReference>
<dbReference type="SUPFAM" id="SSF52540">
    <property type="entry name" value="P-loop containing nucleoside triphosphate hydrolases"/>
    <property type="match status" value="1"/>
</dbReference>
<organism evidence="2 3">
    <name type="scientific">Klenkia terrae</name>
    <dbReference type="NCBI Taxonomy" id="1052259"/>
    <lineage>
        <taxon>Bacteria</taxon>
        <taxon>Bacillati</taxon>
        <taxon>Actinomycetota</taxon>
        <taxon>Actinomycetes</taxon>
        <taxon>Geodermatophilales</taxon>
        <taxon>Geodermatophilaceae</taxon>
        <taxon>Klenkia</taxon>
    </lineage>
</organism>
<comment type="caution">
    <text evidence="2">The sequence shown here is derived from an EMBL/GenBank/DDBJ whole genome shotgun (WGS) entry which is preliminary data.</text>
</comment>
<protein>
    <submittedName>
        <fullName evidence="2">Septum site-determining protein Ssd</fullName>
    </submittedName>
</protein>
<name>A0ABU8E0E4_9ACTN</name>
<dbReference type="RefSeq" id="WP_225234391.1">
    <property type="nucleotide sequence ID" value="NZ_JBAPLV010000001.1"/>
</dbReference>
<evidence type="ECO:0000313" key="2">
    <source>
        <dbReference type="EMBL" id="MEI4276955.1"/>
    </source>
</evidence>
<dbReference type="InterPro" id="IPR059050">
    <property type="entry name" value="Rv3660c_N"/>
</dbReference>
<feature type="domain" description="Rv3660c-like CheY-like N-terminal" evidence="1">
    <location>
        <begin position="13"/>
        <end position="118"/>
    </location>
</feature>
<evidence type="ECO:0000259" key="1">
    <source>
        <dbReference type="Pfam" id="PF26563"/>
    </source>
</evidence>
<dbReference type="Proteomes" id="UP001373496">
    <property type="component" value="Unassembled WGS sequence"/>
</dbReference>
<dbReference type="NCBIfam" id="TIGR03815">
    <property type="entry name" value="CpaE_hom_Actino"/>
    <property type="match status" value="1"/>
</dbReference>
<keyword evidence="3" id="KW-1185">Reference proteome</keyword>
<sequence>MDERTEPHPLVISADDGLVDELLHLLAAAGTTPELTHGGAALRRAHRSAPLVVLGADVLGAAAVRALPRRPGVVVASREELTGEGFEAALAVGAERVVVLPRDEGWLVERAARAVRDPVDPGALVVVSGACGGAGASTLATALALGLPGERATVLVDTDPAGGGLDLLLGAEWAEGLRWPDLAGLRGRVDGAAVVASLPRTHGVHVLAPSREVAGPVPPGALAAVVEAARADGHPVVVDLPHRPDPAVAEQVLADADLAVLVVPGRVRALAAAGTLLRDPVWGRAALVARTTPGGVGAAEVATALGRPVVAELVHDRSAPARAERGEPPQVGARTPLGQVVRRLLPRVGAGSVARA</sequence>